<dbReference type="Pfam" id="PF21877">
    <property type="entry name" value="PH_NF1"/>
    <property type="match status" value="1"/>
</dbReference>
<organism evidence="5 6">
    <name type="scientific">Metarhizium anisopliae (strain ARSEF 549)</name>
    <dbReference type="NCBI Taxonomy" id="3151832"/>
    <lineage>
        <taxon>Eukaryota</taxon>
        <taxon>Fungi</taxon>
        <taxon>Dikarya</taxon>
        <taxon>Ascomycota</taxon>
        <taxon>Pezizomycotina</taxon>
        <taxon>Sordariomycetes</taxon>
        <taxon>Hypocreomycetidae</taxon>
        <taxon>Hypocreales</taxon>
        <taxon>Clavicipitaceae</taxon>
        <taxon>Metarhizium</taxon>
    </lineage>
</organism>
<comment type="caution">
    <text evidence="5">The sequence shown here is derived from an EMBL/GenBank/DDBJ whole genome shotgun (WGS) entry which is preliminary data.</text>
</comment>
<dbReference type="Pfam" id="PF13716">
    <property type="entry name" value="CRAL_TRIO_2"/>
    <property type="match status" value="1"/>
</dbReference>
<dbReference type="OrthoDB" id="28245at2759"/>
<dbReference type="Pfam" id="PF00616">
    <property type="entry name" value="RasGAP"/>
    <property type="match status" value="2"/>
</dbReference>
<evidence type="ECO:0000313" key="5">
    <source>
        <dbReference type="EMBL" id="KID61951.1"/>
    </source>
</evidence>
<dbReference type="InterPro" id="IPR054071">
    <property type="entry name" value="PH_NF1"/>
</dbReference>
<reference evidence="5 6" key="1">
    <citation type="journal article" date="2014" name="Proc. Natl. Acad. Sci. U.S.A.">
        <title>Trajectory and genomic determinants of fungal-pathogen speciation and host adaptation.</title>
        <authorList>
            <person name="Hu X."/>
            <person name="Xiao G."/>
            <person name="Zheng P."/>
            <person name="Shang Y."/>
            <person name="Su Y."/>
            <person name="Zhang X."/>
            <person name="Liu X."/>
            <person name="Zhan S."/>
            <person name="St Leger R.J."/>
            <person name="Wang C."/>
        </authorList>
    </citation>
    <scope>NUCLEOTIDE SEQUENCE [LARGE SCALE GENOMIC DNA]</scope>
    <source>
        <strain evidence="5 6">ARSEF 549</strain>
    </source>
</reference>
<dbReference type="GO" id="GO:0005096">
    <property type="term" value="F:GTPase activator activity"/>
    <property type="evidence" value="ECO:0007669"/>
    <property type="project" value="UniProtKB-KW"/>
</dbReference>
<dbReference type="PROSITE" id="PS00509">
    <property type="entry name" value="RAS_GTPASE_ACTIV_1"/>
    <property type="match status" value="1"/>
</dbReference>
<keyword evidence="2" id="KW-0597">Phosphoprotein</keyword>
<feature type="non-terminal residue" evidence="5">
    <location>
        <position position="1"/>
    </location>
</feature>
<dbReference type="InterPro" id="IPR011993">
    <property type="entry name" value="PH-like_dom_sf"/>
</dbReference>
<dbReference type="EMBL" id="AZNF01000013">
    <property type="protein sequence ID" value="KID61951.1"/>
    <property type="molecule type" value="Genomic_DNA"/>
</dbReference>
<evidence type="ECO:0000313" key="6">
    <source>
        <dbReference type="Proteomes" id="UP000031186"/>
    </source>
</evidence>
<protein>
    <submittedName>
        <fullName evidence="5">Rho GTPase activation protein</fullName>
    </submittedName>
</protein>
<dbReference type="PANTHER" id="PTHR10194:SF142">
    <property type="entry name" value="NEUROFIBROMIN"/>
    <property type="match status" value="1"/>
</dbReference>
<keyword evidence="6" id="KW-1185">Reference proteome</keyword>
<feature type="signal peptide" evidence="3">
    <location>
        <begin position="1"/>
        <end position="18"/>
    </location>
</feature>
<gene>
    <name evidence="5" type="ORF">MAN_08630</name>
</gene>
<evidence type="ECO:0000256" key="1">
    <source>
        <dbReference type="ARBA" id="ARBA00022468"/>
    </source>
</evidence>
<dbReference type="PROSITE" id="PS50018">
    <property type="entry name" value="RAS_GTPASE_ACTIV_2"/>
    <property type="match status" value="1"/>
</dbReference>
<dbReference type="InterPro" id="IPR023152">
    <property type="entry name" value="RasGAP_CS"/>
</dbReference>
<accession>A0A0B4F7Z3</accession>
<dbReference type="Gene3D" id="1.10.506.10">
    <property type="entry name" value="GTPase Activation - p120gap, domain 1"/>
    <property type="match status" value="2"/>
</dbReference>
<dbReference type="GO" id="GO:0007165">
    <property type="term" value="P:signal transduction"/>
    <property type="evidence" value="ECO:0007669"/>
    <property type="project" value="UniProtKB-ARBA"/>
</dbReference>
<keyword evidence="1" id="KW-0343">GTPase activation</keyword>
<dbReference type="SMART" id="SM00323">
    <property type="entry name" value="RasGAP"/>
    <property type="match status" value="1"/>
</dbReference>
<keyword evidence="3" id="KW-0732">Signal</keyword>
<feature type="chain" id="PRO_5002090364" evidence="3">
    <location>
        <begin position="19"/>
        <end position="2515"/>
    </location>
</feature>
<name>A0A0B4F7Z3_METAF</name>
<evidence type="ECO:0000256" key="3">
    <source>
        <dbReference type="SAM" id="SignalP"/>
    </source>
</evidence>
<dbReference type="InterPro" id="IPR016024">
    <property type="entry name" value="ARM-type_fold"/>
</dbReference>
<dbReference type="HOGENOM" id="CLU_000249_0_2_1"/>
<evidence type="ECO:0000256" key="2">
    <source>
        <dbReference type="ARBA" id="ARBA00022553"/>
    </source>
</evidence>
<proteinExistence type="predicted"/>
<dbReference type="InterPro" id="IPR008936">
    <property type="entry name" value="Rho_GTPase_activation_prot"/>
</dbReference>
<dbReference type="InterPro" id="IPR001251">
    <property type="entry name" value="CRAL-TRIO_dom"/>
</dbReference>
<dbReference type="SUPFAM" id="SSF48371">
    <property type="entry name" value="ARM repeat"/>
    <property type="match status" value="2"/>
</dbReference>
<dbReference type="Proteomes" id="UP000031186">
    <property type="component" value="Unassembled WGS sequence"/>
</dbReference>
<sequence length="2515" mass="280743">MQLRKALTWWCLLLVTTSYWLDRPSDLNAINIVIESLLSLLEHLARPFASVAAHPSHVLQSELYILSLAADSCTANWDGKNNSTDPNNRLGKNLVSRIFDALTQLLEPIPDDYILPAQTLLDQVSERNFCVPRSDGITAQNASKQIIEAECLAECLVEFDAHIKVIVEYVSASSWPVAFDYVRNTIYNIRTTVFPEGSLANQGHTQDVDAPALVTLRLLSFFWIDSAKLGHLVQEICSSYLHFRKSCQCTIAVILPLLVTRWIDRSPDEFVRLHSRQRRLDGGGDTLFDMTQTGIDHGRRRAVLYPLQITLLLLLPDVFEVASNLREAKSNNLIKKVSFLDSLRKGLRNGNERAAYCLVSLLRAARHFEAESDSALVSYAMDVQDEIRESVFSLSQSNIATPQFDQDMITGAFVSLAHLGLDGSVETLTKACISPPAPNSFKIAVIQACSYFARLARRSETAKYTALQTSVLVLIRSEFESEYMNFFKARHELSQDGSRKILEILRYFYASPGPLLRDLSGETAGMAFLKPFLFCVLSRDQSIRQLATKVANKLFIMNKDSVGTSQLEYCGATEELGQNLWIRSSSILLELCGEIEKDISLSTITQLREFLGARSALLKGMPILSHIPMDVPDIHLAASKLEATLLISICSPNIAVCQLATICIGLLVDECRHVGEYTDSAKLLSSTYRNQLVYQELSSPAFHFTGLVAFQKRMRGFLRQIRLPTQGIVDAWETAFGQWIHLSKEVSLATADGVDDRMLSEWRNLSGFLASLGGICTYGYATKLDEAIGDLNWIDRVSSEHHEEPLLSRFLRLSIQLLGCNNIKVREAMREVLSTEVSSILYAPLFKALESELEVLLAGVLASPDKGQENEVIFAEQAASLLKIMVEKLESPSDLGSISSVHLGVLTLSFAKFLDGALDGVATLRVKVKICHLCEAVTKRKEHLNLRDDIRIRNQLLEYIFGWIARPHALKQEQLGNGPRQDEFRRVQKDLDKACLRTLGDLTFRLPLQPADSQSDAGMSELKSQMFHTYFNRFLSLLNYETQEMSRQELPLMGNREEGLSNADMVITILSNLLSANIDVGLKHSLNIGYHENVDIRAAFVRVLCNILTQGTEFSSLTDAAVSDKYVELLNLLTTDLSLSVSMSAICPASEVDELTICLLTVFEQRGLTFELFQALIRQEVEQTENETEILRRTCVATKMLSVYAKWKGASYLRTTLQKVLERLMLTSNDLDLELDPARVSTPGELQKNAAQLQIVAKVFMDDICASTPNVPSSFRRICSIISDAVLPRFPNAKYTAVGAFVFLRFFCPAIVAPEAEGLVSVAPTKEMRRGLLLIAKIIQNLANNVLFGTKEPYMFPLNPFLVQNIHLVTGFLRDISVSTRQADVAPPAIDMFDFGSCVSLHRFLYDHWDHLRQTLVSRERKEHLRTPVEIARTPPSVFEPLRDLISNLGPPPLAISWNRPQISCNTPPLYSRFQNFMLRNAFRSAESFLTSRAVYDGGESKDGLSIVCVILRHIENESIDYDTLLYCYLKVTSRLWHEPFGLFIDATCYNGRSEPSDEFFSKLDLLTPSELSRNLSRIYIYNMNSAFKRCFRRLLRNSTRDDSSVFHPDNVEYYLIGSLQDLQVHFHLSQLHLPKETISVVTETRYMFQTITRLSKSKGKVEVVIKVGSQFLQITTVKKQEVLSGLRLSSVINDIFRLSDIEEASAPQAEDDSNFGLRADGGKIVMFFTSSKRADILQTIRGAKTIHGKDSRMVKPVERLVRPQDVPGTMLNLALTNLSSPYHVLRLASYNLLGALCRSFDFGVSGRLVCNRDLAVPLEPTRFIVDISRELAQAEPQLTSDFLTEFFVSWDSIPDEQKPLSLEYVAPWLPGLRTAVLVVEVDGDKGRDKVASLLRKLIDISVLDQNLTFCLEKYIWPCIAQDELLLEIFTDELIKAALSYGNGADTLEILSSVMVGLGTVTLRARIISRLRKALNRSSLRPTRLLQDNSVWEEICILLQFCLGLSFDSRVQSQMFLPEIFHVVTMLANTGGSEVRLLVYKLLINSIHAICASFSIDDAKLVRLRSILDVFGDTRGDIFTAPTSLARDGASVSTSFDSGPALASTENLTSVLFEVCLIAAPSMDIANAWRARWMSLVASTAFQNNPAVQPRAFAVMGYLAREEVDDDLLYQVLVALRNSVSQFGEDGNSEMLVSIITSLSKMMAKLPSSSRYGLQLFWLAMSLVRLVPAAIFNCAAQFLGAILTNIGTIGNVRGDRMVPLLLQCRGQLEDAALPLDDAYGIRFEEDTFHFAVCACLVRGLTDTATRPTAIQVLSSFLEMTSRSEDPAPGSPNHAIHGSPYLALLLARGMQEDFMDSLWWSDLKPEAISDILDSRGVQGVDNMKDKDLLLISAMELVDFHSLEDAAQARSLHWLNSLAEARPFVFTSLCGALPSVLDDVLLHSQESAALEAAHVLLRTLASDQKYAQAMGSMQSLNSQLTEMGFGGLWKIPKQSTVEDAKGECFELTEKLIELIVM</sequence>
<dbReference type="CDD" id="cd05392">
    <property type="entry name" value="RasGAP_Neurofibromin_like"/>
    <property type="match status" value="1"/>
</dbReference>
<dbReference type="VEuPathDB" id="FungiDB:MAN_08630"/>
<evidence type="ECO:0000259" key="4">
    <source>
        <dbReference type="PROSITE" id="PS50018"/>
    </source>
</evidence>
<dbReference type="Gene3D" id="3.40.525.10">
    <property type="entry name" value="CRAL-TRIO lipid binding domain"/>
    <property type="match status" value="1"/>
</dbReference>
<dbReference type="InterPro" id="IPR039360">
    <property type="entry name" value="Ras_GTPase"/>
</dbReference>
<dbReference type="Gene3D" id="2.30.29.30">
    <property type="entry name" value="Pleckstrin-homology domain (PH domain)/Phosphotyrosine-binding domain (PTB)"/>
    <property type="match status" value="1"/>
</dbReference>
<dbReference type="SUPFAM" id="SSF48350">
    <property type="entry name" value="GTPase activation domain, GAP"/>
    <property type="match status" value="1"/>
</dbReference>
<feature type="domain" description="Ras-GAP" evidence="4">
    <location>
        <begin position="1151"/>
        <end position="1344"/>
    </location>
</feature>
<dbReference type="PANTHER" id="PTHR10194">
    <property type="entry name" value="RAS GTPASE-ACTIVATING PROTEINS"/>
    <property type="match status" value="1"/>
</dbReference>
<dbReference type="InterPro" id="IPR036865">
    <property type="entry name" value="CRAL-TRIO_dom_sf"/>
</dbReference>
<dbReference type="InterPro" id="IPR001936">
    <property type="entry name" value="RasGAP_dom"/>
</dbReference>